<accession>A0A0U0QUD9</accession>
<evidence type="ECO:0000313" key="1">
    <source>
        <dbReference type="EMBL" id="COV42743.1"/>
    </source>
</evidence>
<organism evidence="1 2">
    <name type="scientific">Mycobacterium tuberculosis</name>
    <dbReference type="NCBI Taxonomy" id="1773"/>
    <lineage>
        <taxon>Bacteria</taxon>
        <taxon>Bacillati</taxon>
        <taxon>Actinomycetota</taxon>
        <taxon>Actinomycetes</taxon>
        <taxon>Mycobacteriales</taxon>
        <taxon>Mycobacteriaceae</taxon>
        <taxon>Mycobacterium</taxon>
        <taxon>Mycobacterium tuberculosis complex</taxon>
    </lineage>
</organism>
<reference evidence="2" key="1">
    <citation type="submission" date="2015-03" db="EMBL/GenBank/DDBJ databases">
        <authorList>
            <consortium name="Pathogen Informatics"/>
        </authorList>
    </citation>
    <scope>NUCLEOTIDE SEQUENCE [LARGE SCALE GENOMIC DNA]</scope>
    <source>
        <strain evidence="2">K00500041</strain>
    </source>
</reference>
<dbReference type="AlphaFoldDB" id="A0A0U0QUD9"/>
<sequence>MKGRGLLVVKRAQPLQRIGTGTPELDIVADDILDTGPLADCRDIAIGDPAGHRLSLKRSC</sequence>
<gene>
    <name evidence="1" type="ORF">ERS007703_01369</name>
</gene>
<proteinExistence type="predicted"/>
<name>A0A0U0QUD9_MYCTX</name>
<evidence type="ECO:0000313" key="2">
    <source>
        <dbReference type="Proteomes" id="UP000038802"/>
    </source>
</evidence>
<protein>
    <submittedName>
        <fullName evidence="1">Uncharacterized protein</fullName>
    </submittedName>
</protein>
<dbReference type="EMBL" id="CSAE01000113">
    <property type="protein sequence ID" value="COV42743.1"/>
    <property type="molecule type" value="Genomic_DNA"/>
</dbReference>
<dbReference type="Proteomes" id="UP000038802">
    <property type="component" value="Unassembled WGS sequence"/>
</dbReference>